<evidence type="ECO:0000313" key="2">
    <source>
        <dbReference type="Proteomes" id="UP000607397"/>
    </source>
</evidence>
<name>A0A8K2A7E6_9CYAN</name>
<protein>
    <submittedName>
        <fullName evidence="1">Uncharacterized protein</fullName>
    </submittedName>
</protein>
<dbReference type="EMBL" id="WVIC01000017">
    <property type="protein sequence ID" value="NCJ06844.1"/>
    <property type="molecule type" value="Genomic_DNA"/>
</dbReference>
<dbReference type="Proteomes" id="UP000607397">
    <property type="component" value="Unassembled WGS sequence"/>
</dbReference>
<keyword evidence="2" id="KW-1185">Reference proteome</keyword>
<reference evidence="1" key="1">
    <citation type="submission" date="2019-12" db="EMBL/GenBank/DDBJ databases">
        <title>High-Quality draft genome sequences of three cyanobacteria isolated from the limestone walls of the Old Cathedral of Coimbra.</title>
        <authorList>
            <person name="Tiago I."/>
            <person name="Soares F."/>
            <person name="Portugal A."/>
        </authorList>
    </citation>
    <scope>NUCLEOTIDE SEQUENCE [LARGE SCALE GENOMIC DNA]</scope>
    <source>
        <strain evidence="1">C</strain>
    </source>
</reference>
<evidence type="ECO:0000313" key="1">
    <source>
        <dbReference type="EMBL" id="NCJ06844.1"/>
    </source>
</evidence>
<comment type="caution">
    <text evidence="1">The sequence shown here is derived from an EMBL/GenBank/DDBJ whole genome shotgun (WGS) entry which is preliminary data.</text>
</comment>
<dbReference type="AlphaFoldDB" id="A0A8K2A7E6"/>
<organism evidence="1 2">
    <name type="scientific">Petrachloros mirabilis ULC683</name>
    <dbReference type="NCBI Taxonomy" id="2781853"/>
    <lineage>
        <taxon>Bacteria</taxon>
        <taxon>Bacillati</taxon>
        <taxon>Cyanobacteriota</taxon>
        <taxon>Cyanophyceae</taxon>
        <taxon>Synechococcales</taxon>
        <taxon>Petrachlorosaceae</taxon>
        <taxon>Petrachloros</taxon>
        <taxon>Petrachloros mirabilis</taxon>
    </lineage>
</organism>
<sequence>MGKQGWQPYRQTLRLVLGLGSALVLISTTAITLAVEQPLAPTLEPGTYLYGEAQEANQIGKGYIVFRHQGEQVIGAFYYPRSEFSCFVGDLQQKNLQVLALGMGHEEPTEVRIALNQLHAISEIGFEEHRSLAHCHQEVTAHQAQQVKKASKELPTF</sequence>
<proteinExistence type="predicted"/>
<dbReference type="RefSeq" id="WP_161825318.1">
    <property type="nucleotide sequence ID" value="NZ_WVIC01000017.1"/>
</dbReference>
<accession>A0A8K2A7E6</accession>
<gene>
    <name evidence="1" type="ORF">GS597_10050</name>
</gene>